<keyword evidence="13" id="KW-1185">Reference proteome</keyword>
<evidence type="ECO:0000313" key="13">
    <source>
        <dbReference type="Proteomes" id="UP001431449"/>
    </source>
</evidence>
<evidence type="ECO:0000259" key="11">
    <source>
        <dbReference type="PROSITE" id="PS51706"/>
    </source>
</evidence>
<dbReference type="NCBIfam" id="TIGR03598">
    <property type="entry name" value="GTPase_YsxC"/>
    <property type="match status" value="1"/>
</dbReference>
<comment type="function">
    <text evidence="10">Necessary for normal cell division and for the maintenance of normal septation.</text>
</comment>
<evidence type="ECO:0000256" key="8">
    <source>
        <dbReference type="ARBA" id="ARBA00023210"/>
    </source>
</evidence>
<accession>A0ABT0GGP1</accession>
<dbReference type="Pfam" id="PF01926">
    <property type="entry name" value="MMR_HSR1"/>
    <property type="match status" value="1"/>
</dbReference>
<evidence type="ECO:0000256" key="1">
    <source>
        <dbReference type="ARBA" id="ARBA00001946"/>
    </source>
</evidence>
<gene>
    <name evidence="12" type="primary">yihA</name>
    <name evidence="10" type="synonym">engB</name>
    <name evidence="12" type="ORF">M0G41_06770</name>
</gene>
<dbReference type="CDD" id="cd01876">
    <property type="entry name" value="YihA_EngB"/>
    <property type="match status" value="1"/>
</dbReference>
<name>A0ABT0GGP1_9GAMM</name>
<evidence type="ECO:0000256" key="7">
    <source>
        <dbReference type="ARBA" id="ARBA00023134"/>
    </source>
</evidence>
<evidence type="ECO:0000256" key="6">
    <source>
        <dbReference type="ARBA" id="ARBA00022842"/>
    </source>
</evidence>
<evidence type="ECO:0000256" key="2">
    <source>
        <dbReference type="ARBA" id="ARBA00009638"/>
    </source>
</evidence>
<dbReference type="RefSeq" id="WP_248206798.1">
    <property type="nucleotide sequence ID" value="NZ_JALNMH010000004.1"/>
</dbReference>
<comment type="similarity">
    <text evidence="2 10">Belongs to the TRAFAC class TrmE-Era-EngA-EngB-Septin-like GTPase superfamily. EngB GTPase family.</text>
</comment>
<dbReference type="Proteomes" id="UP001431449">
    <property type="component" value="Unassembled WGS sequence"/>
</dbReference>
<dbReference type="InterPro" id="IPR019987">
    <property type="entry name" value="GTP-bd_ribosome_bio_YsxC"/>
</dbReference>
<keyword evidence="5 10" id="KW-0547">Nucleotide-binding</keyword>
<dbReference type="InterPro" id="IPR006073">
    <property type="entry name" value="GTP-bd"/>
</dbReference>
<dbReference type="HAMAP" id="MF_00321">
    <property type="entry name" value="GTPase_EngB"/>
    <property type="match status" value="1"/>
</dbReference>
<dbReference type="InterPro" id="IPR027417">
    <property type="entry name" value="P-loop_NTPase"/>
</dbReference>
<comment type="caution">
    <text evidence="12">The sequence shown here is derived from an EMBL/GenBank/DDBJ whole genome shotgun (WGS) entry which is preliminary data.</text>
</comment>
<keyword evidence="9 10" id="KW-0131">Cell cycle</keyword>
<evidence type="ECO:0000256" key="9">
    <source>
        <dbReference type="ARBA" id="ARBA00023306"/>
    </source>
</evidence>
<dbReference type="InterPro" id="IPR030393">
    <property type="entry name" value="G_ENGB_dom"/>
</dbReference>
<keyword evidence="6" id="KW-0460">Magnesium</keyword>
<evidence type="ECO:0000313" key="12">
    <source>
        <dbReference type="EMBL" id="MCK7593369.1"/>
    </source>
</evidence>
<dbReference type="PANTHER" id="PTHR11649:SF13">
    <property type="entry name" value="ENGB-TYPE G DOMAIN-CONTAINING PROTEIN"/>
    <property type="match status" value="1"/>
</dbReference>
<feature type="domain" description="EngB-type G" evidence="11">
    <location>
        <begin position="26"/>
        <end position="198"/>
    </location>
</feature>
<evidence type="ECO:0000256" key="3">
    <source>
        <dbReference type="ARBA" id="ARBA00022618"/>
    </source>
</evidence>
<keyword evidence="3 10" id="KW-0132">Cell division</keyword>
<dbReference type="Gene3D" id="3.40.50.300">
    <property type="entry name" value="P-loop containing nucleotide triphosphate hydrolases"/>
    <property type="match status" value="1"/>
</dbReference>
<keyword evidence="4" id="KW-0479">Metal-binding</keyword>
<keyword evidence="8 10" id="KW-0717">Septation</keyword>
<keyword evidence="7 10" id="KW-0342">GTP-binding</keyword>
<sequence>MPQPNLLAPARYLKAVHLPTQLPPDEGVEIAIAGRSNAGKSSAINAICETHKLARTSKTPGRTQQLVYFEVAPARYLVDLPGYGYAEVPAALREHWRGLIDGYLRERASLRGLLLVMDIRHPLREFDRLMLDYGMARGLAVHILLTKADKLPRGQQAKALQAVRNALEEVPVGVQLFSSLRSLGIPEARAWLEGQLGLRAAAD</sequence>
<organism evidence="12 13">
    <name type="scientific">Pseudomarimonas salicorniae</name>
    <dbReference type="NCBI Taxonomy" id="2933270"/>
    <lineage>
        <taxon>Bacteria</taxon>
        <taxon>Pseudomonadati</taxon>
        <taxon>Pseudomonadota</taxon>
        <taxon>Gammaproteobacteria</taxon>
        <taxon>Lysobacterales</taxon>
        <taxon>Lysobacteraceae</taxon>
        <taxon>Pseudomarimonas</taxon>
    </lineage>
</organism>
<proteinExistence type="inferred from homology"/>
<reference evidence="12" key="1">
    <citation type="submission" date="2022-04" db="EMBL/GenBank/DDBJ databases">
        <title>Lysobacter sp. CAU 1642 isolated from sea sand.</title>
        <authorList>
            <person name="Kim W."/>
        </authorList>
    </citation>
    <scope>NUCLEOTIDE SEQUENCE</scope>
    <source>
        <strain evidence="12">CAU 1642</strain>
    </source>
</reference>
<dbReference type="PROSITE" id="PS51706">
    <property type="entry name" value="G_ENGB"/>
    <property type="match status" value="1"/>
</dbReference>
<comment type="cofactor">
    <cofactor evidence="1">
        <name>Mg(2+)</name>
        <dbReference type="ChEBI" id="CHEBI:18420"/>
    </cofactor>
</comment>
<dbReference type="EMBL" id="JALNMH010000004">
    <property type="protein sequence ID" value="MCK7593369.1"/>
    <property type="molecule type" value="Genomic_DNA"/>
</dbReference>
<dbReference type="PANTHER" id="PTHR11649">
    <property type="entry name" value="MSS1/TRME-RELATED GTP-BINDING PROTEIN"/>
    <property type="match status" value="1"/>
</dbReference>
<protein>
    <recommendedName>
        <fullName evidence="10">Probable GTP-binding protein EngB</fullName>
    </recommendedName>
</protein>
<dbReference type="SUPFAM" id="SSF52540">
    <property type="entry name" value="P-loop containing nucleoside triphosphate hydrolases"/>
    <property type="match status" value="1"/>
</dbReference>
<evidence type="ECO:0000256" key="10">
    <source>
        <dbReference type="HAMAP-Rule" id="MF_00321"/>
    </source>
</evidence>
<evidence type="ECO:0000256" key="5">
    <source>
        <dbReference type="ARBA" id="ARBA00022741"/>
    </source>
</evidence>
<evidence type="ECO:0000256" key="4">
    <source>
        <dbReference type="ARBA" id="ARBA00022723"/>
    </source>
</evidence>